<evidence type="ECO:0000256" key="6">
    <source>
        <dbReference type="ARBA" id="ARBA00022475"/>
    </source>
</evidence>
<comment type="subunit">
    <text evidence="4 12 13">F-type ATPases have 2 components, CF(1) - the catalytic core - and CF(0) - the membrane proton channel. CF(1) has five subunits: alpha(3), beta(3), gamma(1), delta(1), epsilon(1). CF(0) has three main subunits: a, b and c.</text>
</comment>
<comment type="similarity">
    <text evidence="3 12 13">Belongs to the ATPase epsilon chain family.</text>
</comment>
<keyword evidence="11 12" id="KW-0066">ATP synthesis</keyword>
<dbReference type="GO" id="GO:0045259">
    <property type="term" value="C:proton-transporting ATP synthase complex"/>
    <property type="evidence" value="ECO:0007669"/>
    <property type="project" value="UniProtKB-KW"/>
</dbReference>
<name>A0A6F8VI56_9PROT</name>
<evidence type="ECO:0000256" key="5">
    <source>
        <dbReference type="ARBA" id="ARBA00022448"/>
    </source>
</evidence>
<dbReference type="SUPFAM" id="SSF51344">
    <property type="entry name" value="Epsilon subunit of F1F0-ATP synthase N-terminal domain"/>
    <property type="match status" value="1"/>
</dbReference>
<dbReference type="GO" id="GO:0005524">
    <property type="term" value="F:ATP binding"/>
    <property type="evidence" value="ECO:0007669"/>
    <property type="project" value="UniProtKB-UniRule"/>
</dbReference>
<dbReference type="HAMAP" id="MF_00530">
    <property type="entry name" value="ATP_synth_epsil_bac"/>
    <property type="match status" value="1"/>
</dbReference>
<dbReference type="Pfam" id="PF00401">
    <property type="entry name" value="ATP-synt_DE"/>
    <property type="match status" value="1"/>
</dbReference>
<dbReference type="FunFam" id="2.60.15.10:FF:000001">
    <property type="entry name" value="ATP synthase epsilon chain"/>
    <property type="match status" value="1"/>
</dbReference>
<accession>A0A6F8VI56</accession>
<feature type="domain" description="ATP synthase epsilon subunit C-terminal" evidence="14">
    <location>
        <begin position="89"/>
        <end position="134"/>
    </location>
</feature>
<comment type="function">
    <text evidence="1 12">Produces ATP from ADP in the presence of a proton gradient across the membrane.</text>
</comment>
<comment type="subcellular location">
    <subcellularLocation>
        <location evidence="2 12">Cell membrane</location>
        <topology evidence="2 12">Peripheral membrane protein</topology>
    </subcellularLocation>
</comment>
<dbReference type="GO" id="GO:0046933">
    <property type="term" value="F:proton-transporting ATP synthase activity, rotational mechanism"/>
    <property type="evidence" value="ECO:0007669"/>
    <property type="project" value="UniProtKB-UniRule"/>
</dbReference>
<dbReference type="NCBIfam" id="NF001847">
    <property type="entry name" value="PRK00571.1-4"/>
    <property type="match status" value="1"/>
</dbReference>
<dbReference type="EMBL" id="AP022853">
    <property type="protein sequence ID" value="BCB28777.1"/>
    <property type="molecule type" value="Genomic_DNA"/>
</dbReference>
<dbReference type="InterPro" id="IPR020546">
    <property type="entry name" value="ATP_synth_F1_dsu/esu_N"/>
</dbReference>
<keyword evidence="5 12" id="KW-0813">Transport</keyword>
<dbReference type="SUPFAM" id="SSF46604">
    <property type="entry name" value="Epsilon subunit of F1F0-ATP synthase C-terminal domain"/>
    <property type="match status" value="1"/>
</dbReference>
<evidence type="ECO:0000313" key="17">
    <source>
        <dbReference type="Proteomes" id="UP000502260"/>
    </source>
</evidence>
<reference evidence="17" key="1">
    <citation type="submission" date="2020-03" db="EMBL/GenBank/DDBJ databases">
        <title>Complete genome sequence of sulfur-oxidizing bacterium skT11.</title>
        <authorList>
            <person name="Kanda M."/>
            <person name="Kojima H."/>
            <person name="Fukui M."/>
        </authorList>
    </citation>
    <scope>NUCLEOTIDE SEQUENCE [LARGE SCALE GENOMIC DNA]</scope>
    <source>
        <strain evidence="17">skT11</strain>
    </source>
</reference>
<evidence type="ECO:0000256" key="2">
    <source>
        <dbReference type="ARBA" id="ARBA00004202"/>
    </source>
</evidence>
<evidence type="ECO:0000256" key="4">
    <source>
        <dbReference type="ARBA" id="ARBA00011648"/>
    </source>
</evidence>
<keyword evidence="10 12" id="KW-0139">CF(1)</keyword>
<dbReference type="Gene3D" id="1.20.5.440">
    <property type="entry name" value="ATP synthase delta/epsilon subunit, C-terminal domain"/>
    <property type="match status" value="1"/>
</dbReference>
<evidence type="ECO:0000256" key="12">
    <source>
        <dbReference type="HAMAP-Rule" id="MF_00530"/>
    </source>
</evidence>
<dbReference type="RefSeq" id="WP_173068708.1">
    <property type="nucleotide sequence ID" value="NZ_AP022853.1"/>
</dbReference>
<dbReference type="InterPro" id="IPR036771">
    <property type="entry name" value="ATPsynth_dsu/esu_N"/>
</dbReference>
<keyword evidence="7 12" id="KW-0375">Hydrogen ion transport</keyword>
<evidence type="ECO:0000256" key="3">
    <source>
        <dbReference type="ARBA" id="ARBA00005712"/>
    </source>
</evidence>
<dbReference type="Pfam" id="PF02823">
    <property type="entry name" value="ATP-synt_DE_N"/>
    <property type="match status" value="1"/>
</dbReference>
<feature type="domain" description="ATP synthase F1 complex delta/epsilon subunit N-terminal" evidence="15">
    <location>
        <begin position="5"/>
        <end position="85"/>
    </location>
</feature>
<evidence type="ECO:0000256" key="8">
    <source>
        <dbReference type="ARBA" id="ARBA00023065"/>
    </source>
</evidence>
<keyword evidence="6 12" id="KW-1003">Cell membrane</keyword>
<dbReference type="Gene3D" id="2.60.15.10">
    <property type="entry name" value="F0F1 ATP synthase delta/epsilon subunit, N-terminal"/>
    <property type="match status" value="1"/>
</dbReference>
<dbReference type="InterPro" id="IPR001469">
    <property type="entry name" value="ATP_synth_F1_dsu/esu"/>
</dbReference>
<proteinExistence type="inferred from homology"/>
<keyword evidence="17" id="KW-1185">Reference proteome</keyword>
<dbReference type="InterPro" id="IPR020547">
    <property type="entry name" value="ATP_synth_F1_esu_C"/>
</dbReference>
<evidence type="ECO:0000256" key="10">
    <source>
        <dbReference type="ARBA" id="ARBA00023196"/>
    </source>
</evidence>
<evidence type="ECO:0000256" key="1">
    <source>
        <dbReference type="ARBA" id="ARBA00003543"/>
    </source>
</evidence>
<dbReference type="InterPro" id="IPR036794">
    <property type="entry name" value="ATP_F1_dsu/esu_C_sf"/>
</dbReference>
<evidence type="ECO:0000256" key="11">
    <source>
        <dbReference type="ARBA" id="ARBA00023310"/>
    </source>
</evidence>
<evidence type="ECO:0000256" key="9">
    <source>
        <dbReference type="ARBA" id="ARBA00023136"/>
    </source>
</evidence>
<dbReference type="AlphaFoldDB" id="A0A6F8VI56"/>
<dbReference type="Proteomes" id="UP000502260">
    <property type="component" value="Chromosome"/>
</dbReference>
<evidence type="ECO:0000259" key="15">
    <source>
        <dbReference type="Pfam" id="PF02823"/>
    </source>
</evidence>
<sequence length="142" mass="15372">MAMTIHVDVVSAEQSIFSGLAEFISAPAAAGEVGIHPRHAPFISRMKPGTVRVKIPDQAEEELFFVSGGILEVQPQVVTILADTALRGKDLDEAKALDAKQRAEEAMRDRSAAMDYAKAEAELAEAVAQIRAIQHIRKRSGH</sequence>
<gene>
    <name evidence="12 16" type="primary">atpC</name>
    <name evidence="16" type="ORF">SKTS_36630</name>
</gene>
<keyword evidence="8 12" id="KW-0406">Ion transport</keyword>
<evidence type="ECO:0000256" key="7">
    <source>
        <dbReference type="ARBA" id="ARBA00022781"/>
    </source>
</evidence>
<organism evidence="16 17">
    <name type="scientific">Sulfurimicrobium lacus</name>
    <dbReference type="NCBI Taxonomy" id="2715678"/>
    <lineage>
        <taxon>Bacteria</taxon>
        <taxon>Pseudomonadati</taxon>
        <taxon>Pseudomonadota</taxon>
        <taxon>Betaproteobacteria</taxon>
        <taxon>Nitrosomonadales</taxon>
        <taxon>Sulfuricellaceae</taxon>
        <taxon>Sulfurimicrobium</taxon>
    </lineage>
</organism>
<dbReference type="NCBIfam" id="TIGR01216">
    <property type="entry name" value="ATP_synt_epsi"/>
    <property type="match status" value="1"/>
</dbReference>
<evidence type="ECO:0000259" key="14">
    <source>
        <dbReference type="Pfam" id="PF00401"/>
    </source>
</evidence>
<dbReference type="PANTHER" id="PTHR13822:SF10">
    <property type="entry name" value="ATP SYNTHASE EPSILON CHAIN, CHLOROPLASTIC"/>
    <property type="match status" value="1"/>
</dbReference>
<dbReference type="KEGG" id="slac:SKTS_36630"/>
<protein>
    <recommendedName>
        <fullName evidence="12">ATP synthase epsilon chain</fullName>
    </recommendedName>
    <alternativeName>
        <fullName evidence="12">ATP synthase F1 sector epsilon subunit</fullName>
    </alternativeName>
    <alternativeName>
        <fullName evidence="12">F-ATPase epsilon subunit</fullName>
    </alternativeName>
</protein>
<dbReference type="PANTHER" id="PTHR13822">
    <property type="entry name" value="ATP SYNTHASE DELTA/EPSILON CHAIN"/>
    <property type="match status" value="1"/>
</dbReference>
<dbReference type="GO" id="GO:0005886">
    <property type="term" value="C:plasma membrane"/>
    <property type="evidence" value="ECO:0007669"/>
    <property type="project" value="UniProtKB-SubCell"/>
</dbReference>
<evidence type="ECO:0000313" key="16">
    <source>
        <dbReference type="EMBL" id="BCB28777.1"/>
    </source>
</evidence>
<dbReference type="CDD" id="cd12152">
    <property type="entry name" value="F1-ATPase_delta"/>
    <property type="match status" value="1"/>
</dbReference>
<keyword evidence="9 12" id="KW-0472">Membrane</keyword>
<evidence type="ECO:0000256" key="13">
    <source>
        <dbReference type="RuleBase" id="RU003656"/>
    </source>
</evidence>